<dbReference type="Proteomes" id="UP000308652">
    <property type="component" value="Unassembled WGS sequence"/>
</dbReference>
<gene>
    <name evidence="2" type="ORF">BDQ12DRAFT_301067</name>
</gene>
<dbReference type="AlphaFoldDB" id="A0A5C3MEW6"/>
<proteinExistence type="predicted"/>
<dbReference type="OrthoDB" id="3365439at2759"/>
<evidence type="ECO:0008006" key="4">
    <source>
        <dbReference type="Google" id="ProtNLM"/>
    </source>
</evidence>
<evidence type="ECO:0000256" key="1">
    <source>
        <dbReference type="SAM" id="MobiDB-lite"/>
    </source>
</evidence>
<evidence type="ECO:0000313" key="2">
    <source>
        <dbReference type="EMBL" id="TFK42966.1"/>
    </source>
</evidence>
<feature type="compositionally biased region" description="Gly residues" evidence="1">
    <location>
        <begin position="162"/>
        <end position="174"/>
    </location>
</feature>
<feature type="compositionally biased region" description="Basic residues" evidence="1">
    <location>
        <begin position="1"/>
        <end position="10"/>
    </location>
</feature>
<feature type="compositionally biased region" description="Acidic residues" evidence="1">
    <location>
        <begin position="58"/>
        <end position="71"/>
    </location>
</feature>
<feature type="compositionally biased region" description="Basic and acidic residues" evidence="1">
    <location>
        <begin position="39"/>
        <end position="48"/>
    </location>
</feature>
<feature type="compositionally biased region" description="Basic and acidic residues" evidence="1">
    <location>
        <begin position="115"/>
        <end position="138"/>
    </location>
</feature>
<sequence length="195" mass="22362">MTEVTKKRKQPPTFQHYPINRAKKLKQTWVQTAKIKSKWKAEKRKDDITSSSKLDLPEYNEEEEKKEEGSDDGSSSAEEIVVKAPAPPPKEHLLHPSRAHIHPTLAPPKQKQKPTKVDKQKEEEKADPEKSIRDLTREAYSRSTLHTYKADPLKWRGQSSRGRGGFIGETGRGRGQPNMKLRMNAMLEKIKQDFA</sequence>
<reference evidence="2 3" key="1">
    <citation type="journal article" date="2019" name="Nat. Ecol. Evol.">
        <title>Megaphylogeny resolves global patterns of mushroom evolution.</title>
        <authorList>
            <person name="Varga T."/>
            <person name="Krizsan K."/>
            <person name="Foldi C."/>
            <person name="Dima B."/>
            <person name="Sanchez-Garcia M."/>
            <person name="Sanchez-Ramirez S."/>
            <person name="Szollosi G.J."/>
            <person name="Szarkandi J.G."/>
            <person name="Papp V."/>
            <person name="Albert L."/>
            <person name="Andreopoulos W."/>
            <person name="Angelini C."/>
            <person name="Antonin V."/>
            <person name="Barry K.W."/>
            <person name="Bougher N.L."/>
            <person name="Buchanan P."/>
            <person name="Buyck B."/>
            <person name="Bense V."/>
            <person name="Catcheside P."/>
            <person name="Chovatia M."/>
            <person name="Cooper J."/>
            <person name="Damon W."/>
            <person name="Desjardin D."/>
            <person name="Finy P."/>
            <person name="Geml J."/>
            <person name="Haridas S."/>
            <person name="Hughes K."/>
            <person name="Justo A."/>
            <person name="Karasinski D."/>
            <person name="Kautmanova I."/>
            <person name="Kiss B."/>
            <person name="Kocsube S."/>
            <person name="Kotiranta H."/>
            <person name="LaButti K.M."/>
            <person name="Lechner B.E."/>
            <person name="Liimatainen K."/>
            <person name="Lipzen A."/>
            <person name="Lukacs Z."/>
            <person name="Mihaltcheva S."/>
            <person name="Morgado L.N."/>
            <person name="Niskanen T."/>
            <person name="Noordeloos M.E."/>
            <person name="Ohm R.A."/>
            <person name="Ortiz-Santana B."/>
            <person name="Ovrebo C."/>
            <person name="Racz N."/>
            <person name="Riley R."/>
            <person name="Savchenko A."/>
            <person name="Shiryaev A."/>
            <person name="Soop K."/>
            <person name="Spirin V."/>
            <person name="Szebenyi C."/>
            <person name="Tomsovsky M."/>
            <person name="Tulloss R.E."/>
            <person name="Uehling J."/>
            <person name="Grigoriev I.V."/>
            <person name="Vagvolgyi C."/>
            <person name="Papp T."/>
            <person name="Martin F.M."/>
            <person name="Miettinen O."/>
            <person name="Hibbett D.S."/>
            <person name="Nagy L.G."/>
        </authorList>
    </citation>
    <scope>NUCLEOTIDE SEQUENCE [LARGE SCALE GENOMIC DNA]</scope>
    <source>
        <strain evidence="2 3">CBS 166.37</strain>
    </source>
</reference>
<dbReference type="EMBL" id="ML213592">
    <property type="protein sequence ID" value="TFK42966.1"/>
    <property type="molecule type" value="Genomic_DNA"/>
</dbReference>
<feature type="region of interest" description="Disordered" evidence="1">
    <location>
        <begin position="1"/>
        <end position="138"/>
    </location>
</feature>
<evidence type="ECO:0000313" key="3">
    <source>
        <dbReference type="Proteomes" id="UP000308652"/>
    </source>
</evidence>
<accession>A0A5C3MEW6</accession>
<name>A0A5C3MEW6_9AGAR</name>
<keyword evidence="3" id="KW-1185">Reference proteome</keyword>
<feature type="region of interest" description="Disordered" evidence="1">
    <location>
        <begin position="151"/>
        <end position="180"/>
    </location>
</feature>
<organism evidence="2 3">
    <name type="scientific">Crucibulum laeve</name>
    <dbReference type="NCBI Taxonomy" id="68775"/>
    <lineage>
        <taxon>Eukaryota</taxon>
        <taxon>Fungi</taxon>
        <taxon>Dikarya</taxon>
        <taxon>Basidiomycota</taxon>
        <taxon>Agaricomycotina</taxon>
        <taxon>Agaricomycetes</taxon>
        <taxon>Agaricomycetidae</taxon>
        <taxon>Agaricales</taxon>
        <taxon>Agaricineae</taxon>
        <taxon>Nidulariaceae</taxon>
        <taxon>Crucibulum</taxon>
    </lineage>
</organism>
<protein>
    <recommendedName>
        <fullName evidence="4">rRNA-processing protein FYV7</fullName>
    </recommendedName>
</protein>